<dbReference type="Pfam" id="PF00313">
    <property type="entry name" value="CSD"/>
    <property type="match status" value="1"/>
</dbReference>
<feature type="domain" description="CSD" evidence="2">
    <location>
        <begin position="31"/>
        <end position="96"/>
    </location>
</feature>
<evidence type="ECO:0000313" key="3">
    <source>
        <dbReference type="EMBL" id="TDQ84622.1"/>
    </source>
</evidence>
<gene>
    <name evidence="3" type="ORF">A8950_1181</name>
</gene>
<organism evidence="3 4">
    <name type="scientific">Dongia mobilis</name>
    <dbReference type="NCBI Taxonomy" id="578943"/>
    <lineage>
        <taxon>Bacteria</taxon>
        <taxon>Pseudomonadati</taxon>
        <taxon>Pseudomonadota</taxon>
        <taxon>Alphaproteobacteria</taxon>
        <taxon>Rhodospirillales</taxon>
        <taxon>Dongiaceae</taxon>
        <taxon>Dongia</taxon>
    </lineage>
</organism>
<dbReference type="EMBL" id="SNYW01000006">
    <property type="protein sequence ID" value="TDQ84622.1"/>
    <property type="molecule type" value="Genomic_DNA"/>
</dbReference>
<dbReference type="AlphaFoldDB" id="A0A4R6WSI5"/>
<protein>
    <submittedName>
        <fullName evidence="3">CspA family cold shock protein</fullName>
    </submittedName>
</protein>
<dbReference type="Proteomes" id="UP000295783">
    <property type="component" value="Unassembled WGS sequence"/>
</dbReference>
<dbReference type="PROSITE" id="PS51857">
    <property type="entry name" value="CSD_2"/>
    <property type="match status" value="1"/>
</dbReference>
<comment type="caution">
    <text evidence="3">The sequence shown here is derived from an EMBL/GenBank/DDBJ whole genome shotgun (WGS) entry which is preliminary data.</text>
</comment>
<dbReference type="CDD" id="cd04458">
    <property type="entry name" value="CSP_CDS"/>
    <property type="match status" value="1"/>
</dbReference>
<dbReference type="InterPro" id="IPR012340">
    <property type="entry name" value="NA-bd_OB-fold"/>
</dbReference>
<reference evidence="3 4" key="1">
    <citation type="submission" date="2019-03" db="EMBL/GenBank/DDBJ databases">
        <title>Genomic Encyclopedia of Type Strains, Phase III (KMG-III): the genomes of soil and plant-associated and newly described type strains.</title>
        <authorList>
            <person name="Whitman W."/>
        </authorList>
    </citation>
    <scope>NUCLEOTIDE SEQUENCE [LARGE SCALE GENOMIC DNA]</scope>
    <source>
        <strain evidence="3 4">CGMCC 1.7660</strain>
    </source>
</reference>
<proteinExistence type="predicted"/>
<feature type="region of interest" description="Disordered" evidence="1">
    <location>
        <begin position="99"/>
        <end position="140"/>
    </location>
</feature>
<dbReference type="GO" id="GO:0003676">
    <property type="term" value="F:nucleic acid binding"/>
    <property type="evidence" value="ECO:0007669"/>
    <property type="project" value="InterPro"/>
</dbReference>
<dbReference type="InterPro" id="IPR002059">
    <property type="entry name" value="CSP_DNA-bd"/>
</dbReference>
<name>A0A4R6WSI5_9PROT</name>
<dbReference type="SMART" id="SM00357">
    <property type="entry name" value="CSP"/>
    <property type="match status" value="1"/>
</dbReference>
<feature type="compositionally biased region" description="Gly residues" evidence="1">
    <location>
        <begin position="111"/>
        <end position="131"/>
    </location>
</feature>
<dbReference type="PANTHER" id="PTHR46565:SF20">
    <property type="entry name" value="COLD SHOCK DOMAIN-CONTAINING PROTEIN 4"/>
    <property type="match status" value="1"/>
</dbReference>
<dbReference type="InterPro" id="IPR011129">
    <property type="entry name" value="CSD"/>
</dbReference>
<dbReference type="PRINTS" id="PR00050">
    <property type="entry name" value="COLDSHOCK"/>
</dbReference>
<dbReference type="SUPFAM" id="SSF50249">
    <property type="entry name" value="Nucleic acid-binding proteins"/>
    <property type="match status" value="1"/>
</dbReference>
<evidence type="ECO:0000256" key="1">
    <source>
        <dbReference type="SAM" id="MobiDB-lite"/>
    </source>
</evidence>
<evidence type="ECO:0000313" key="4">
    <source>
        <dbReference type="Proteomes" id="UP000295783"/>
    </source>
</evidence>
<dbReference type="PANTHER" id="PTHR46565">
    <property type="entry name" value="COLD SHOCK DOMAIN PROTEIN 2"/>
    <property type="match status" value="1"/>
</dbReference>
<keyword evidence="4" id="KW-1185">Reference proteome</keyword>
<sequence>MAARFGRAGHIVLTFKSALMSDHDQSSGGSELRGKIKWFNPEKGFGFVTPADGSSDVFLHISALKDAGLQDAPEGSTITCEVGQGRKGIQVLRVINLDTSTAAPARPRRPMGGGGGGPRRDFGGGGGGGYNRGPRQYHDD</sequence>
<dbReference type="Gene3D" id="2.40.50.140">
    <property type="entry name" value="Nucleic acid-binding proteins"/>
    <property type="match status" value="1"/>
</dbReference>
<evidence type="ECO:0000259" key="2">
    <source>
        <dbReference type="PROSITE" id="PS51857"/>
    </source>
</evidence>
<dbReference type="GO" id="GO:0005829">
    <property type="term" value="C:cytosol"/>
    <property type="evidence" value="ECO:0007669"/>
    <property type="project" value="UniProtKB-ARBA"/>
</dbReference>
<accession>A0A4R6WSI5</accession>